<organism evidence="3">
    <name type="scientific">Amphora coffeiformis</name>
    <dbReference type="NCBI Taxonomy" id="265554"/>
    <lineage>
        <taxon>Eukaryota</taxon>
        <taxon>Sar</taxon>
        <taxon>Stramenopiles</taxon>
        <taxon>Ochrophyta</taxon>
        <taxon>Bacillariophyta</taxon>
        <taxon>Bacillariophyceae</taxon>
        <taxon>Bacillariophycidae</taxon>
        <taxon>Thalassiophysales</taxon>
        <taxon>Catenulaceae</taxon>
        <taxon>Amphora</taxon>
    </lineage>
</organism>
<feature type="chain" id="PRO_5031145174" evidence="2">
    <location>
        <begin position="26"/>
        <end position="475"/>
    </location>
</feature>
<accession>A0A7S3L649</accession>
<dbReference type="EMBL" id="HBIM01012378">
    <property type="protein sequence ID" value="CAE0412911.1"/>
    <property type="molecule type" value="Transcribed_RNA"/>
</dbReference>
<gene>
    <name evidence="3" type="ORF">ACOF00016_LOCUS10169</name>
</gene>
<feature type="signal peptide" evidence="2">
    <location>
        <begin position="1"/>
        <end position="25"/>
    </location>
</feature>
<feature type="region of interest" description="Disordered" evidence="1">
    <location>
        <begin position="55"/>
        <end position="80"/>
    </location>
</feature>
<proteinExistence type="predicted"/>
<reference evidence="3" key="1">
    <citation type="submission" date="2021-01" db="EMBL/GenBank/DDBJ databases">
        <authorList>
            <person name="Corre E."/>
            <person name="Pelletier E."/>
            <person name="Niang G."/>
            <person name="Scheremetjew M."/>
            <person name="Finn R."/>
            <person name="Kale V."/>
            <person name="Holt S."/>
            <person name="Cochrane G."/>
            <person name="Meng A."/>
            <person name="Brown T."/>
            <person name="Cohen L."/>
        </authorList>
    </citation>
    <scope>NUCLEOTIDE SEQUENCE</scope>
    <source>
        <strain evidence="3">CCMP127</strain>
    </source>
</reference>
<evidence type="ECO:0000256" key="2">
    <source>
        <dbReference type="SAM" id="SignalP"/>
    </source>
</evidence>
<sequence>MASTMKLSIGFAALISLLSITPSASFTTQFGFLSTEAVFGAAKANKCPPTMRAKSGDFGSFGGQDNDEEGDSGEFNGESIDSGSGSWKTYNDFPMFITQCSLQSFLFLLKSMRDPHTVMWMENFTQPAIHLKKEPIPYGLPTGGADDSQLLNYHGMHALNTTLFPKWESYFSKLIEQPGEIFIIESSYKQFPDYELEINPVRLATRLLSVRAQVAREFVKDLEVISRMTNSTLESYKAALMNPKNDEDGRLVIERPNLMFLEMGAGHADFAPSPLRKGNFDLLMLLVTQEAVHRVLNDVERQKGPDVMGNRFLQNFYLSRLMSHFTGSQRYRRSEHFMAELLAMSPNLQVNKGETTLVNPAGIAEVIIRVREEVALEWKDMAQQVPEEHLEIQRLTLNQMLSGGTGTSFEDALRGNSNILPEANNAMKEVQKEAVPAGEKKKEAEIGPFDLLSLPPMSELWNDEGANMNAPGVFE</sequence>
<keyword evidence="2" id="KW-0732">Signal</keyword>
<evidence type="ECO:0000313" key="3">
    <source>
        <dbReference type="EMBL" id="CAE0412911.1"/>
    </source>
</evidence>
<protein>
    <submittedName>
        <fullName evidence="3">Uncharacterized protein</fullName>
    </submittedName>
</protein>
<dbReference type="AlphaFoldDB" id="A0A7S3L649"/>
<name>A0A7S3L649_9STRA</name>
<evidence type="ECO:0000256" key="1">
    <source>
        <dbReference type="SAM" id="MobiDB-lite"/>
    </source>
</evidence>